<protein>
    <recommendedName>
        <fullName evidence="3">Lipoprotein</fullName>
    </recommendedName>
</protein>
<dbReference type="Proteomes" id="UP001493487">
    <property type="component" value="Unassembled WGS sequence"/>
</dbReference>
<name>A0ABV1L382_9BACL</name>
<dbReference type="RefSeq" id="WP_232189813.1">
    <property type="nucleotide sequence ID" value="NZ_JAIOAP010000023.1"/>
</dbReference>
<accession>A0ABV1L382</accession>
<gene>
    <name evidence="1" type="ORF">QJS35_30580</name>
</gene>
<proteinExistence type="predicted"/>
<evidence type="ECO:0008006" key="3">
    <source>
        <dbReference type="Google" id="ProtNLM"/>
    </source>
</evidence>
<organism evidence="1 2">
    <name type="scientific">Cohnella silvisoli</name>
    <dbReference type="NCBI Taxonomy" id="2873699"/>
    <lineage>
        <taxon>Bacteria</taxon>
        <taxon>Bacillati</taxon>
        <taxon>Bacillota</taxon>
        <taxon>Bacilli</taxon>
        <taxon>Bacillales</taxon>
        <taxon>Paenibacillaceae</taxon>
        <taxon>Cohnella</taxon>
    </lineage>
</organism>
<dbReference type="PROSITE" id="PS51257">
    <property type="entry name" value="PROKAR_LIPOPROTEIN"/>
    <property type="match status" value="1"/>
</dbReference>
<comment type="caution">
    <text evidence="1">The sequence shown here is derived from an EMBL/GenBank/DDBJ whole genome shotgun (WGS) entry which is preliminary data.</text>
</comment>
<evidence type="ECO:0000313" key="1">
    <source>
        <dbReference type="EMBL" id="MEQ4486732.1"/>
    </source>
</evidence>
<sequence length="173" mass="19778">MINKRLALLIFLLFVFVLVGCVAENNDSETSTQPAATVGVKQIIDANEYFRISEKELVALKGKPELKDSWNFDSSNGKKYKAITYTYDDGNQEYLVIDSKVVRFTYYANDQLYTTDENLFKQFGILPSDEMKKSSGGTTIKFNSVSEKVPEVWVTEADNKIDTIKITYDLRYF</sequence>
<reference evidence="1 2" key="1">
    <citation type="journal article" date="2023" name="Genome Announc.">
        <title>Pan-Genome Analyses of the Genus Cohnella and Proposal of the Novel Species Cohnella silvisoli sp. nov., Isolated from Forest Soil.</title>
        <authorList>
            <person name="Wang C."/>
            <person name="Mao L."/>
            <person name="Bao G."/>
            <person name="Zhu H."/>
        </authorList>
    </citation>
    <scope>NUCLEOTIDE SEQUENCE [LARGE SCALE GENOMIC DNA]</scope>
    <source>
        <strain evidence="1 2">NL03-T5-1</strain>
    </source>
</reference>
<dbReference type="EMBL" id="JASKHM010000024">
    <property type="protein sequence ID" value="MEQ4486732.1"/>
    <property type="molecule type" value="Genomic_DNA"/>
</dbReference>
<evidence type="ECO:0000313" key="2">
    <source>
        <dbReference type="Proteomes" id="UP001493487"/>
    </source>
</evidence>
<keyword evidence="2" id="KW-1185">Reference proteome</keyword>